<proteinExistence type="predicted"/>
<protein>
    <submittedName>
        <fullName evidence="1">Uncharacterized protein</fullName>
    </submittedName>
</protein>
<organism evidence="1 2">
    <name type="scientific">Pseudomonas phage 10P302A</name>
    <dbReference type="NCBI Taxonomy" id="3038233"/>
    <lineage>
        <taxon>Viruses</taxon>
        <taxon>Duplodnaviria</taxon>
        <taxon>Heunggongvirae</taxon>
        <taxon>Uroviricota</taxon>
        <taxon>Caudoviricetes</taxon>
        <taxon>Autographivirales</taxon>
        <taxon>Autotranscriptaviridae</taxon>
        <taxon>Studiervirinae</taxon>
        <taxon>Cankvirus</taxon>
        <taxon>Cankvirus cv10P302A</taxon>
    </lineage>
</organism>
<reference evidence="1" key="1">
    <citation type="submission" date="2023-03" db="EMBL/GenBank/DDBJ databases">
        <authorList>
            <person name="Chen D."/>
        </authorList>
    </citation>
    <scope>NUCLEOTIDE SEQUENCE</scope>
</reference>
<accession>A0AAF0GJ54</accession>
<dbReference type="Proteomes" id="UP001240123">
    <property type="component" value="Segment"/>
</dbReference>
<sequence>MTHQVLLHSNKGTGHYTVRQDREIVKWLGKVPMHALLRNPAGQTFVVTKGTFAKSRQLGRIVLTPYTGKWPRCALVWAIVKEIVND</sequence>
<gene>
    <name evidence="1" type="ORF">10P302A_gene0016</name>
</gene>
<keyword evidence="2" id="KW-1185">Reference proteome</keyword>
<evidence type="ECO:0000313" key="1">
    <source>
        <dbReference type="EMBL" id="WGH28276.1"/>
    </source>
</evidence>
<evidence type="ECO:0000313" key="2">
    <source>
        <dbReference type="Proteomes" id="UP001240123"/>
    </source>
</evidence>
<dbReference type="EMBL" id="OQ622093">
    <property type="protein sequence ID" value="WGH28276.1"/>
    <property type="molecule type" value="Genomic_DNA"/>
</dbReference>
<name>A0AAF0GJ54_9CAUD</name>